<dbReference type="GO" id="GO:0016020">
    <property type="term" value="C:membrane"/>
    <property type="evidence" value="ECO:0007669"/>
    <property type="project" value="TreeGrafter"/>
</dbReference>
<sequence>MATHSAEPYGLGEPLMLEKIDKLFACGVGELVDLPQIVVVGDQSSGKSSVLEGLIKKPLPRDSGLCTRFATQIVFRRANVERILVSIIPDRNASSEHSNRLKAWGKAVPSLDSKAFTNIMKEVHHEMGLSGDNDQGERKPTFSNDVLHLEISGPDQEHLSVINVPGIFKSTTAGVTTKADILLVRNMVKGYMDNPRSVMLAVIPSNVDVATQEILELAAEADVYGDRTLGVLTKPDLVDKGAESRVVDLVEGRARVMKLGWHMIRNPGQMELSDKSLSRGLLETEFFRSTAPWSSIDKEKVGVECLRGRLKEVLSSLVKREFPKVKAEIKSRLNSRRRRLSDLGPERKGAAEQMAHLTKLATRFQRIVSLALGANYGADDVFITDSALRIAPAVMARMKIFSDEMTTYGQAHSFLPQDGLSPPVKATTSSPDKKSFDIRKEDDLEALVDILHPQDSLPQPKTGEIKTWLLEVFQGNRGFELGTFNASILATAMKVQSSKWMDISLGHVSDVIVMVHRFITTALASICNDRDIRDAIINSIYEDLIRRYQKAANSTKFLLEVENSDTPMTLNHYFNDNLQKSRQGKIVANLKKHSFQDDYTGKGTLIPIDHAIQAHAMSNDEHIVHDIHDILKSYYKVSRKRFVDNVCQQATVHYLLTCDESPLALFSPIFVSQLSTAELEEIAGEAPGVKRTRAQLAKEIASLAEAMKILARA</sequence>
<evidence type="ECO:0000256" key="2">
    <source>
        <dbReference type="ARBA" id="ARBA00023134"/>
    </source>
</evidence>
<name>A0AAV9JLN8_9PEZI</name>
<dbReference type="SMART" id="SM00053">
    <property type="entry name" value="DYNc"/>
    <property type="match status" value="1"/>
</dbReference>
<organism evidence="6 7">
    <name type="scientific">Oleoguttula mirabilis</name>
    <dbReference type="NCBI Taxonomy" id="1507867"/>
    <lineage>
        <taxon>Eukaryota</taxon>
        <taxon>Fungi</taxon>
        <taxon>Dikarya</taxon>
        <taxon>Ascomycota</taxon>
        <taxon>Pezizomycotina</taxon>
        <taxon>Dothideomycetes</taxon>
        <taxon>Dothideomycetidae</taxon>
        <taxon>Mycosphaerellales</taxon>
        <taxon>Teratosphaeriaceae</taxon>
        <taxon>Oleoguttula</taxon>
    </lineage>
</organism>
<evidence type="ECO:0000313" key="7">
    <source>
        <dbReference type="Proteomes" id="UP001324427"/>
    </source>
</evidence>
<dbReference type="Gene3D" id="3.40.50.300">
    <property type="entry name" value="P-loop containing nucleotide triphosphate hydrolases"/>
    <property type="match status" value="1"/>
</dbReference>
<dbReference type="InterPro" id="IPR030381">
    <property type="entry name" value="G_DYNAMIN_dom"/>
</dbReference>
<keyword evidence="1 3" id="KW-0547">Nucleotide-binding</keyword>
<dbReference type="InterPro" id="IPR027417">
    <property type="entry name" value="P-loop_NTPase"/>
</dbReference>
<comment type="caution">
    <text evidence="6">The sequence shown here is derived from an EMBL/GenBank/DDBJ whole genome shotgun (WGS) entry which is preliminary data.</text>
</comment>
<dbReference type="InterPro" id="IPR045063">
    <property type="entry name" value="Dynamin_N"/>
</dbReference>
<dbReference type="PROSITE" id="PS51718">
    <property type="entry name" value="G_DYNAMIN_2"/>
    <property type="match status" value="1"/>
</dbReference>
<dbReference type="PANTHER" id="PTHR11566">
    <property type="entry name" value="DYNAMIN"/>
    <property type="match status" value="1"/>
</dbReference>
<evidence type="ECO:0000259" key="5">
    <source>
        <dbReference type="PROSITE" id="PS51718"/>
    </source>
</evidence>
<dbReference type="InterPro" id="IPR001401">
    <property type="entry name" value="Dynamin_GTPase"/>
</dbReference>
<dbReference type="Gene3D" id="1.20.120.1240">
    <property type="entry name" value="Dynamin, middle domain"/>
    <property type="match status" value="1"/>
</dbReference>
<protein>
    <recommendedName>
        <fullName evidence="8">Dynamin GTPase</fullName>
    </recommendedName>
</protein>
<dbReference type="GO" id="GO:0005525">
    <property type="term" value="F:GTP binding"/>
    <property type="evidence" value="ECO:0007669"/>
    <property type="project" value="UniProtKB-KW"/>
</dbReference>
<evidence type="ECO:0000259" key="4">
    <source>
        <dbReference type="PROSITE" id="PS51388"/>
    </source>
</evidence>
<feature type="domain" description="Dynamin-type G" evidence="5">
    <location>
        <begin position="31"/>
        <end position="323"/>
    </location>
</feature>
<dbReference type="InterPro" id="IPR019762">
    <property type="entry name" value="Dynamin_GTPase_CS"/>
</dbReference>
<evidence type="ECO:0008006" key="8">
    <source>
        <dbReference type="Google" id="ProtNLM"/>
    </source>
</evidence>
<proteinExistence type="inferred from homology"/>
<dbReference type="GO" id="GO:0000266">
    <property type="term" value="P:mitochondrial fission"/>
    <property type="evidence" value="ECO:0007669"/>
    <property type="project" value="TreeGrafter"/>
</dbReference>
<dbReference type="GO" id="GO:0008017">
    <property type="term" value="F:microtubule binding"/>
    <property type="evidence" value="ECO:0007669"/>
    <property type="project" value="TreeGrafter"/>
</dbReference>
<dbReference type="CDD" id="cd08771">
    <property type="entry name" value="DLP_1"/>
    <property type="match status" value="1"/>
</dbReference>
<evidence type="ECO:0000256" key="3">
    <source>
        <dbReference type="RuleBase" id="RU003932"/>
    </source>
</evidence>
<dbReference type="PROSITE" id="PS00410">
    <property type="entry name" value="G_DYNAMIN_1"/>
    <property type="match status" value="1"/>
</dbReference>
<dbReference type="FunFam" id="3.40.50.300:FF:001425">
    <property type="entry name" value="Dynamin GTPase, putative"/>
    <property type="match status" value="1"/>
</dbReference>
<feature type="domain" description="GED" evidence="4">
    <location>
        <begin position="624"/>
        <end position="713"/>
    </location>
</feature>
<dbReference type="InterPro" id="IPR020850">
    <property type="entry name" value="GED_dom"/>
</dbReference>
<dbReference type="GO" id="GO:0016559">
    <property type="term" value="P:peroxisome fission"/>
    <property type="evidence" value="ECO:0007669"/>
    <property type="project" value="TreeGrafter"/>
</dbReference>
<dbReference type="SUPFAM" id="SSF52540">
    <property type="entry name" value="P-loop containing nucleoside triphosphate hydrolases"/>
    <property type="match status" value="1"/>
</dbReference>
<keyword evidence="2 3" id="KW-0342">GTP-binding</keyword>
<dbReference type="Pfam" id="PF00350">
    <property type="entry name" value="Dynamin_N"/>
    <property type="match status" value="1"/>
</dbReference>
<dbReference type="InterPro" id="IPR000375">
    <property type="entry name" value="Dynamin_stalk"/>
</dbReference>
<dbReference type="PANTHER" id="PTHR11566:SF215">
    <property type="entry name" value="DYNAMIN GTPASE"/>
    <property type="match status" value="1"/>
</dbReference>
<dbReference type="GO" id="GO:0005874">
    <property type="term" value="C:microtubule"/>
    <property type="evidence" value="ECO:0007669"/>
    <property type="project" value="TreeGrafter"/>
</dbReference>
<dbReference type="AlphaFoldDB" id="A0AAV9JLN8"/>
<evidence type="ECO:0000256" key="1">
    <source>
        <dbReference type="ARBA" id="ARBA00022741"/>
    </source>
</evidence>
<dbReference type="InterPro" id="IPR022812">
    <property type="entry name" value="Dynamin"/>
</dbReference>
<accession>A0AAV9JLN8</accession>
<dbReference type="GO" id="GO:0005739">
    <property type="term" value="C:mitochondrion"/>
    <property type="evidence" value="ECO:0007669"/>
    <property type="project" value="TreeGrafter"/>
</dbReference>
<dbReference type="PROSITE" id="PS51388">
    <property type="entry name" value="GED"/>
    <property type="match status" value="1"/>
</dbReference>
<keyword evidence="7" id="KW-1185">Reference proteome</keyword>
<dbReference type="Pfam" id="PF01031">
    <property type="entry name" value="Dynamin_M"/>
    <property type="match status" value="1"/>
</dbReference>
<dbReference type="GO" id="GO:0006897">
    <property type="term" value="P:endocytosis"/>
    <property type="evidence" value="ECO:0007669"/>
    <property type="project" value="TreeGrafter"/>
</dbReference>
<evidence type="ECO:0000313" key="6">
    <source>
        <dbReference type="EMBL" id="KAK4546242.1"/>
    </source>
</evidence>
<gene>
    <name evidence="6" type="ORF">LTR36_002379</name>
</gene>
<dbReference type="GO" id="GO:0003924">
    <property type="term" value="F:GTPase activity"/>
    <property type="evidence" value="ECO:0007669"/>
    <property type="project" value="InterPro"/>
</dbReference>
<dbReference type="EMBL" id="JAVFHQ010000016">
    <property type="protein sequence ID" value="KAK4546242.1"/>
    <property type="molecule type" value="Genomic_DNA"/>
</dbReference>
<dbReference type="GO" id="GO:0048312">
    <property type="term" value="P:intracellular distribution of mitochondria"/>
    <property type="evidence" value="ECO:0007669"/>
    <property type="project" value="TreeGrafter"/>
</dbReference>
<reference evidence="6 7" key="1">
    <citation type="submission" date="2021-11" db="EMBL/GenBank/DDBJ databases">
        <title>Black yeast isolated from Biological Soil Crust.</title>
        <authorList>
            <person name="Kurbessoian T."/>
        </authorList>
    </citation>
    <scope>NUCLEOTIDE SEQUENCE [LARGE SCALE GENOMIC DNA]</scope>
    <source>
        <strain evidence="6 7">CCFEE 5522</strain>
    </source>
</reference>
<comment type="similarity">
    <text evidence="3">Belongs to the TRAFAC class dynamin-like GTPase superfamily. Dynamin/Fzo/YdjA family.</text>
</comment>
<dbReference type="Proteomes" id="UP001324427">
    <property type="component" value="Unassembled WGS sequence"/>
</dbReference>
<dbReference type="PRINTS" id="PR00195">
    <property type="entry name" value="DYNAMIN"/>
</dbReference>